<name>A0A151T3L8_CAJCA</name>
<evidence type="ECO:0000313" key="2">
    <source>
        <dbReference type="EMBL" id="KYP61642.1"/>
    </source>
</evidence>
<dbReference type="AlphaFoldDB" id="A0A151T3L8"/>
<keyword evidence="3" id="KW-1185">Reference proteome</keyword>
<dbReference type="OMA" id="HSNNLEC"/>
<evidence type="ECO:0000256" key="1">
    <source>
        <dbReference type="SAM" id="MobiDB-lite"/>
    </source>
</evidence>
<dbReference type="Gramene" id="C.cajan_15687.t">
    <property type="protein sequence ID" value="C.cajan_15687.t.cds1"/>
    <property type="gene ID" value="C.cajan_15687"/>
</dbReference>
<gene>
    <name evidence="2" type="ORF">KK1_016148</name>
</gene>
<sequence>MEERKNSKVMMHTAFSYEQGQYHSNNLECNNVLKNNAIGNPNSFQVAPDPKEYSFEVSDSDSDSDSCSDEEVSLDEFLNDGGTKKKIEQLAAMVGVDTTEPVIVLTEVVRLLKHFNYYYTSTTS</sequence>
<dbReference type="EMBL" id="CM003610">
    <property type="protein sequence ID" value="KYP61642.1"/>
    <property type="molecule type" value="Genomic_DNA"/>
</dbReference>
<accession>A0A151T3L8</accession>
<dbReference type="Proteomes" id="UP000075243">
    <property type="component" value="Chromosome 8"/>
</dbReference>
<evidence type="ECO:0000313" key="3">
    <source>
        <dbReference type="Proteomes" id="UP000075243"/>
    </source>
</evidence>
<organism evidence="2 3">
    <name type="scientific">Cajanus cajan</name>
    <name type="common">Pigeon pea</name>
    <name type="synonym">Cajanus indicus</name>
    <dbReference type="NCBI Taxonomy" id="3821"/>
    <lineage>
        <taxon>Eukaryota</taxon>
        <taxon>Viridiplantae</taxon>
        <taxon>Streptophyta</taxon>
        <taxon>Embryophyta</taxon>
        <taxon>Tracheophyta</taxon>
        <taxon>Spermatophyta</taxon>
        <taxon>Magnoliopsida</taxon>
        <taxon>eudicotyledons</taxon>
        <taxon>Gunneridae</taxon>
        <taxon>Pentapetalae</taxon>
        <taxon>rosids</taxon>
        <taxon>fabids</taxon>
        <taxon>Fabales</taxon>
        <taxon>Fabaceae</taxon>
        <taxon>Papilionoideae</taxon>
        <taxon>50 kb inversion clade</taxon>
        <taxon>NPAAA clade</taxon>
        <taxon>indigoferoid/millettioid clade</taxon>
        <taxon>Phaseoleae</taxon>
        <taxon>Cajanus</taxon>
    </lineage>
</organism>
<protein>
    <submittedName>
        <fullName evidence="2">Uncharacterized protein</fullName>
    </submittedName>
</protein>
<feature type="compositionally biased region" description="Acidic residues" evidence="1">
    <location>
        <begin position="58"/>
        <end position="70"/>
    </location>
</feature>
<feature type="region of interest" description="Disordered" evidence="1">
    <location>
        <begin position="40"/>
        <end position="70"/>
    </location>
</feature>
<proteinExistence type="predicted"/>
<reference evidence="2 3" key="1">
    <citation type="journal article" date="2012" name="Nat. Biotechnol.">
        <title>Draft genome sequence of pigeonpea (Cajanus cajan), an orphan legume crop of resource-poor farmers.</title>
        <authorList>
            <person name="Varshney R.K."/>
            <person name="Chen W."/>
            <person name="Li Y."/>
            <person name="Bharti A.K."/>
            <person name="Saxena R.K."/>
            <person name="Schlueter J.A."/>
            <person name="Donoghue M.T."/>
            <person name="Azam S."/>
            <person name="Fan G."/>
            <person name="Whaley A.M."/>
            <person name="Farmer A.D."/>
            <person name="Sheridan J."/>
            <person name="Iwata A."/>
            <person name="Tuteja R."/>
            <person name="Penmetsa R.V."/>
            <person name="Wu W."/>
            <person name="Upadhyaya H.D."/>
            <person name="Yang S.P."/>
            <person name="Shah T."/>
            <person name="Saxena K.B."/>
            <person name="Michael T."/>
            <person name="McCombie W.R."/>
            <person name="Yang B."/>
            <person name="Zhang G."/>
            <person name="Yang H."/>
            <person name="Wang J."/>
            <person name="Spillane C."/>
            <person name="Cook D.R."/>
            <person name="May G.D."/>
            <person name="Xu X."/>
            <person name="Jackson S.A."/>
        </authorList>
    </citation>
    <scope>NUCLEOTIDE SEQUENCE [LARGE SCALE GENOMIC DNA]</scope>
    <source>
        <strain evidence="3">cv. Asha</strain>
    </source>
</reference>